<dbReference type="Proteomes" id="UP000193240">
    <property type="component" value="Unassembled WGS sequence"/>
</dbReference>
<organism evidence="1 2">
    <name type="scientific">Epicoccum nigrum</name>
    <name type="common">Soil fungus</name>
    <name type="synonym">Epicoccum purpurascens</name>
    <dbReference type="NCBI Taxonomy" id="105696"/>
    <lineage>
        <taxon>Eukaryota</taxon>
        <taxon>Fungi</taxon>
        <taxon>Dikarya</taxon>
        <taxon>Ascomycota</taxon>
        <taxon>Pezizomycotina</taxon>
        <taxon>Dothideomycetes</taxon>
        <taxon>Pleosporomycetidae</taxon>
        <taxon>Pleosporales</taxon>
        <taxon>Pleosporineae</taxon>
        <taxon>Didymellaceae</taxon>
        <taxon>Epicoccum</taxon>
    </lineage>
</organism>
<dbReference type="OMA" id="WPWDVVV"/>
<gene>
    <name evidence="1" type="ORF">B5807_02892</name>
</gene>
<reference evidence="1 2" key="1">
    <citation type="journal article" date="2017" name="Genome Announc.">
        <title>Genome sequence of the saprophytic ascomycete Epicoccum nigrum ICMP 19927 strain isolated from New Zealand.</title>
        <authorList>
            <person name="Fokin M."/>
            <person name="Fleetwood D."/>
            <person name="Weir B.S."/>
            <person name="Villas-Boas S.G."/>
        </authorList>
    </citation>
    <scope>NUCLEOTIDE SEQUENCE [LARGE SCALE GENOMIC DNA]</scope>
    <source>
        <strain evidence="1 2">ICMP 19927</strain>
    </source>
</reference>
<dbReference type="EMBL" id="KZ107839">
    <property type="protein sequence ID" value="OSS52741.1"/>
    <property type="molecule type" value="Genomic_DNA"/>
</dbReference>
<evidence type="ECO:0000313" key="2">
    <source>
        <dbReference type="Proteomes" id="UP000193240"/>
    </source>
</evidence>
<dbReference type="AlphaFoldDB" id="A0A1Y2M9R3"/>
<proteinExistence type="predicted"/>
<protein>
    <submittedName>
        <fullName evidence="1">Uncharacterized protein</fullName>
    </submittedName>
</protein>
<evidence type="ECO:0000313" key="1">
    <source>
        <dbReference type="EMBL" id="OSS52741.1"/>
    </source>
</evidence>
<accession>A0A1Y2M9R3</accession>
<dbReference type="InParanoid" id="A0A1Y2M9R3"/>
<keyword evidence="2" id="KW-1185">Reference proteome</keyword>
<sequence length="243" mass="27958">MSGVLCTWAANVPEASEQWYEENYIPAMTSKLSQQSLHCEVNETGLDTELDGVGEREAPWKWLTVYEMEDTVSAAEAMYDESNHPAMTGGLELARFDVRLYEEIQRWQQGDWQGDHSEVVSVAVMEWQIEEGSEKEVLDFYKAEAAPTIASSPDVLRFRMFKIKNATVKQADSYTTLEKKKLHTYLTLAELESEDWPWDVVIALGEKPKWKEYFEGQKVVKWQSSHYLVRRSYPEDEGHSGDA</sequence>
<name>A0A1Y2M9R3_EPING</name>